<feature type="region of interest" description="Disordered" evidence="2">
    <location>
        <begin position="61"/>
        <end position="104"/>
    </location>
</feature>
<proteinExistence type="predicted"/>
<evidence type="ECO:0000313" key="4">
    <source>
        <dbReference type="Proteomes" id="UP000604046"/>
    </source>
</evidence>
<comment type="caution">
    <text evidence="3">The sequence shown here is derived from an EMBL/GenBank/DDBJ whole genome shotgun (WGS) entry which is preliminary data.</text>
</comment>
<sequence>MPSAPSERESFWSQSAAASEVHQQLLRRDRARSALTARAKAATVQKALQDLETLFAAMGRQYDDLEDGAQHDARTGSRRMDRMDREGTHGQAMQSMQWRLSEQQATSRQLRTELAESLYQEQAAQEAGLRLLTDAQVHELELRELRLQLAASEHRNSQLSRSLPR</sequence>
<feature type="compositionally biased region" description="Polar residues" evidence="2">
    <location>
        <begin position="91"/>
        <end position="104"/>
    </location>
</feature>
<keyword evidence="4" id="KW-1185">Reference proteome</keyword>
<dbReference type="AlphaFoldDB" id="A0A812T1P3"/>
<dbReference type="EMBL" id="CAJNDS010002506">
    <property type="protein sequence ID" value="CAE7502877.1"/>
    <property type="molecule type" value="Genomic_DNA"/>
</dbReference>
<accession>A0A812T1P3</accession>
<feature type="coiled-coil region" evidence="1">
    <location>
        <begin position="135"/>
        <end position="162"/>
    </location>
</feature>
<dbReference type="Proteomes" id="UP000604046">
    <property type="component" value="Unassembled WGS sequence"/>
</dbReference>
<reference evidence="3" key="1">
    <citation type="submission" date="2021-02" db="EMBL/GenBank/DDBJ databases">
        <authorList>
            <person name="Dougan E. K."/>
            <person name="Rhodes N."/>
            <person name="Thang M."/>
            <person name="Chan C."/>
        </authorList>
    </citation>
    <scope>NUCLEOTIDE SEQUENCE</scope>
</reference>
<keyword evidence="1" id="KW-0175">Coiled coil</keyword>
<protein>
    <submittedName>
        <fullName evidence="3">CID4 protein</fullName>
    </submittedName>
</protein>
<feature type="compositionally biased region" description="Basic and acidic residues" evidence="2">
    <location>
        <begin position="68"/>
        <end position="88"/>
    </location>
</feature>
<name>A0A812T1P3_9DINO</name>
<gene>
    <name evidence="3" type="primary">CID4</name>
    <name evidence="3" type="ORF">SNAT2548_LOCUS28162</name>
</gene>
<organism evidence="3 4">
    <name type="scientific">Symbiodinium natans</name>
    <dbReference type="NCBI Taxonomy" id="878477"/>
    <lineage>
        <taxon>Eukaryota</taxon>
        <taxon>Sar</taxon>
        <taxon>Alveolata</taxon>
        <taxon>Dinophyceae</taxon>
        <taxon>Suessiales</taxon>
        <taxon>Symbiodiniaceae</taxon>
        <taxon>Symbiodinium</taxon>
    </lineage>
</organism>
<dbReference type="OrthoDB" id="10473199at2759"/>
<evidence type="ECO:0000256" key="2">
    <source>
        <dbReference type="SAM" id="MobiDB-lite"/>
    </source>
</evidence>
<evidence type="ECO:0000256" key="1">
    <source>
        <dbReference type="SAM" id="Coils"/>
    </source>
</evidence>
<evidence type="ECO:0000313" key="3">
    <source>
        <dbReference type="EMBL" id="CAE7502877.1"/>
    </source>
</evidence>